<dbReference type="KEGG" id="cbot:ATE48_08905"/>
<dbReference type="GO" id="GO:0042781">
    <property type="term" value="F:3'-tRNA processing endoribonuclease activity"/>
    <property type="evidence" value="ECO:0007669"/>
    <property type="project" value="TreeGrafter"/>
</dbReference>
<sequence>MKARAWLGGLAVALIAAGAAAYAFRGEISTRLVERTAQTAMAENLREQLPDGLHAAFCGTGSPLPDRTRAGPCLAIIAGQHTFLFDAGDGASETLSLMGIQQNEIEKLFLTHLHSDHIDGIDTVALQHWATGPSNEQLQVAGPVGTARVIAGLNEAYAIDQSYRAAHHGPDVMPSSGAGMHATEFTVPLNDGEELELYNQDGVRIVTFRVEHAPTDAVGYRVEYGGRSIAISGDTSRSASLTQAAEGADLLVHEVISPRLDAIMHQAAQNSGRENIGAIFHDIMDYHTSPEDAGRVAQQAGVGALAFTHFLPQTPLPGLAETFVQDAKRTYDGPVFAMRDGDVISLPRAGGMLRSHHLR</sequence>
<dbReference type="OrthoDB" id="9803916at2"/>
<dbReference type="FunCoup" id="A0A1B1AHI2">
    <property type="interactions" value="360"/>
</dbReference>
<dbReference type="InParanoid" id="A0A1B1AHI2"/>
<evidence type="ECO:0000313" key="4">
    <source>
        <dbReference type="Proteomes" id="UP000092498"/>
    </source>
</evidence>
<organism evidence="3 4">
    <name type="scientific">Candidatus Viadribacter manganicus</name>
    <dbReference type="NCBI Taxonomy" id="1759059"/>
    <lineage>
        <taxon>Bacteria</taxon>
        <taxon>Pseudomonadati</taxon>
        <taxon>Pseudomonadota</taxon>
        <taxon>Alphaproteobacteria</taxon>
        <taxon>Hyphomonadales</taxon>
        <taxon>Hyphomonadaceae</taxon>
        <taxon>Candidatus Viadribacter</taxon>
    </lineage>
</organism>
<dbReference type="PANTHER" id="PTHR46018">
    <property type="entry name" value="ZINC PHOSPHODIESTERASE ELAC PROTEIN 1"/>
    <property type="match status" value="1"/>
</dbReference>
<evidence type="ECO:0000313" key="3">
    <source>
        <dbReference type="EMBL" id="ANP46029.1"/>
    </source>
</evidence>
<dbReference type="EMBL" id="CP013244">
    <property type="protein sequence ID" value="ANP46029.1"/>
    <property type="molecule type" value="Genomic_DNA"/>
</dbReference>
<evidence type="ECO:0000256" key="1">
    <source>
        <dbReference type="ARBA" id="ARBA00022801"/>
    </source>
</evidence>
<keyword evidence="4" id="KW-1185">Reference proteome</keyword>
<dbReference type="InterPro" id="IPR044094">
    <property type="entry name" value="AtsA-like_MBL-fold"/>
</dbReference>
<dbReference type="InterPro" id="IPR001279">
    <property type="entry name" value="Metallo-B-lactamas"/>
</dbReference>
<gene>
    <name evidence="3" type="ORF">ATE48_08905</name>
</gene>
<dbReference type="Proteomes" id="UP000092498">
    <property type="component" value="Chromosome"/>
</dbReference>
<dbReference type="SUPFAM" id="SSF56281">
    <property type="entry name" value="Metallo-hydrolase/oxidoreductase"/>
    <property type="match status" value="1"/>
</dbReference>
<dbReference type="PANTHER" id="PTHR46018:SF2">
    <property type="entry name" value="ZINC PHOSPHODIESTERASE ELAC PROTEIN 1"/>
    <property type="match status" value="1"/>
</dbReference>
<evidence type="ECO:0000259" key="2">
    <source>
        <dbReference type="SMART" id="SM00849"/>
    </source>
</evidence>
<dbReference type="InterPro" id="IPR036866">
    <property type="entry name" value="RibonucZ/Hydroxyglut_hydro"/>
</dbReference>
<feature type="domain" description="Metallo-beta-lactamase" evidence="2">
    <location>
        <begin position="70"/>
        <end position="273"/>
    </location>
</feature>
<dbReference type="RefSeq" id="WP_066770313.1">
    <property type="nucleotide sequence ID" value="NZ_CP013244.1"/>
</dbReference>
<reference evidence="3 4" key="1">
    <citation type="submission" date="2015-11" db="EMBL/GenBank/DDBJ databases">
        <title>Whole-Genome Sequence of Candidatus Oderbacter manganicum from the National Park Lower Oder Valley, Germany.</title>
        <authorList>
            <person name="Braun B."/>
            <person name="Liere K."/>
            <person name="Szewzyk U."/>
        </authorList>
    </citation>
    <scope>NUCLEOTIDE SEQUENCE [LARGE SCALE GENOMIC DNA]</scope>
    <source>
        <strain evidence="3 4">OTSz_A_272</strain>
    </source>
</reference>
<dbReference type="AlphaFoldDB" id="A0A1B1AHI2"/>
<dbReference type="Pfam" id="PF12706">
    <property type="entry name" value="Lactamase_B_2"/>
    <property type="match status" value="1"/>
</dbReference>
<accession>A0A1B1AHI2</accession>
<proteinExistence type="predicted"/>
<keyword evidence="1" id="KW-0378">Hydrolase</keyword>
<dbReference type="STRING" id="1759059.ATE48_08905"/>
<dbReference type="SMART" id="SM00849">
    <property type="entry name" value="Lactamase_B"/>
    <property type="match status" value="1"/>
</dbReference>
<dbReference type="CDD" id="cd07719">
    <property type="entry name" value="arylsulfatase_AtsA-like_MBL-fold"/>
    <property type="match status" value="1"/>
</dbReference>
<protein>
    <recommendedName>
        <fullName evidence="2">Metallo-beta-lactamase domain-containing protein</fullName>
    </recommendedName>
</protein>
<dbReference type="Gene3D" id="3.60.15.10">
    <property type="entry name" value="Ribonuclease Z/Hydroxyacylglutathione hydrolase-like"/>
    <property type="match status" value="1"/>
</dbReference>
<name>A0A1B1AHI2_9PROT</name>